<protein>
    <recommendedName>
        <fullName evidence="5">DUF4329 domain-containing protein</fullName>
    </recommendedName>
</protein>
<dbReference type="EMBL" id="JACWZY010000007">
    <property type="protein sequence ID" value="MBD2701128.1"/>
    <property type="molecule type" value="Genomic_DNA"/>
</dbReference>
<feature type="compositionally biased region" description="Gly residues" evidence="1">
    <location>
        <begin position="747"/>
        <end position="760"/>
    </location>
</feature>
<evidence type="ECO:0000256" key="1">
    <source>
        <dbReference type="SAM" id="MobiDB-lite"/>
    </source>
</evidence>
<reference evidence="3" key="1">
    <citation type="submission" date="2020-09" db="EMBL/GenBank/DDBJ databases">
        <authorList>
            <person name="Kim M.K."/>
        </authorList>
    </citation>
    <scope>NUCLEOTIDE SEQUENCE</scope>
    <source>
        <strain evidence="3">BT702</strain>
    </source>
</reference>
<accession>A0A927AQS8</accession>
<sequence>MKTVYLFASALSAYCFFISVSTSLLPANRSFEVTSNLAFQIVSYDCNSGVLQYKITGGDGSPINLVLPGIFAGTVSAENVATHTFPGDARVGRTTTGYANQSGNQISITFITSCNLSLNNPGNPPTNPPANSPSGGSLAFQIVSYDCNSGLLQYQMNGGDGSPINLTLPGIFAGNVSAGSVATHTFPGDARTGRTVNGTATQSGNQISINFTTNCNLSNSNPNTNLPSNPNPGTNPLSGSNLSFQIVSYDCNSGVLQYKMTGGGSSPVNLTLPGIFAGTVSAGVVASHTFPGDARVGRTVNGTASKDGNQISINFTTSCNLTGSGSTPSSNPNSGNQPSTSNPAGSNFSGSFDEANCRYIRGWVMNRNTPYQSTKVDIYVNGWLVVRNALANQPRQDVANAFGISGYNSFGFVASIPRSFKLGSVLTISVKYAGTSTDIQGSPRLTEICPNMYISTTGGGDCGGQVARVFPGAEEAITTVIARTGATGLQLNAEKIKSLTSKLIPMYKDREISLHTYAFTPLSNAKNLAPQITKAVVGGAVIGMALSRQSALPDQRSSAQTLPTVGLGTALTIPLVKDVLANRLPKAGIELAFYDKNGKFIYRQVATINKPARKDWQLLQIRGRALQDGYIAMRIHNRNKIPVYFDDIKLKITSTRVLDKNNEMELNSRKFSSANGFVIQVDTEKNTYLTSADDDCEESTIDLGAIITLQEWANLTGGNWLDPVSVTAPAPSYGYSNGDVVPLPNTGGSGNGGGSSGGQGDLPRPTPVFTNEPLCCTLKRMWQASLDSNGQPKVEVMALATNLGTLVFPVSGLDCAGTYQTNSVSRSYTDIFGNYVIVTDVNGNMSTVLDLCDGRRVEVYGVYHTHPSTAVGNPFQPSPADIGWAASHPGTSTFILGQNGLMRYDGNGNTYPALSSQDLVNCTINCPQ</sequence>
<feature type="chain" id="PRO_5037251169" description="DUF4329 domain-containing protein" evidence="2">
    <location>
        <begin position="27"/>
        <end position="928"/>
    </location>
</feature>
<feature type="region of interest" description="Disordered" evidence="1">
    <location>
        <begin position="322"/>
        <end position="347"/>
    </location>
</feature>
<name>A0A927AQS8_9BACT</name>
<proteinExistence type="predicted"/>
<evidence type="ECO:0000313" key="4">
    <source>
        <dbReference type="Proteomes" id="UP000598820"/>
    </source>
</evidence>
<feature type="signal peptide" evidence="2">
    <location>
        <begin position="1"/>
        <end position="26"/>
    </location>
</feature>
<evidence type="ECO:0000256" key="2">
    <source>
        <dbReference type="SAM" id="SignalP"/>
    </source>
</evidence>
<evidence type="ECO:0000313" key="3">
    <source>
        <dbReference type="EMBL" id="MBD2701128.1"/>
    </source>
</evidence>
<feature type="region of interest" description="Disordered" evidence="1">
    <location>
        <begin position="739"/>
        <end position="765"/>
    </location>
</feature>
<dbReference type="SUPFAM" id="SSF102712">
    <property type="entry name" value="JAB1/MPN domain"/>
    <property type="match status" value="1"/>
</dbReference>
<feature type="compositionally biased region" description="Low complexity" evidence="1">
    <location>
        <begin position="322"/>
        <end position="343"/>
    </location>
</feature>
<feature type="region of interest" description="Disordered" evidence="1">
    <location>
        <begin position="218"/>
        <end position="239"/>
    </location>
</feature>
<evidence type="ECO:0008006" key="5">
    <source>
        <dbReference type="Google" id="ProtNLM"/>
    </source>
</evidence>
<dbReference type="RefSeq" id="WP_190886981.1">
    <property type="nucleotide sequence ID" value="NZ_JACWZY010000007.1"/>
</dbReference>
<comment type="caution">
    <text evidence="3">The sequence shown here is derived from an EMBL/GenBank/DDBJ whole genome shotgun (WGS) entry which is preliminary data.</text>
</comment>
<dbReference type="AlphaFoldDB" id="A0A927AQS8"/>
<dbReference type="Proteomes" id="UP000598820">
    <property type="component" value="Unassembled WGS sequence"/>
</dbReference>
<gene>
    <name evidence="3" type="ORF">IC229_10815</name>
</gene>
<keyword evidence="4" id="KW-1185">Reference proteome</keyword>
<organism evidence="3 4">
    <name type="scientific">Spirosoma profusum</name>
    <dbReference type="NCBI Taxonomy" id="2771354"/>
    <lineage>
        <taxon>Bacteria</taxon>
        <taxon>Pseudomonadati</taxon>
        <taxon>Bacteroidota</taxon>
        <taxon>Cytophagia</taxon>
        <taxon>Cytophagales</taxon>
        <taxon>Cytophagaceae</taxon>
        <taxon>Spirosoma</taxon>
    </lineage>
</organism>
<keyword evidence="2" id="KW-0732">Signal</keyword>